<dbReference type="RefSeq" id="WP_142535548.1">
    <property type="nucleotide sequence ID" value="NZ_SGJB01000005.1"/>
</dbReference>
<dbReference type="Proteomes" id="UP000317863">
    <property type="component" value="Unassembled WGS sequence"/>
</dbReference>
<gene>
    <name evidence="1" type="primary">cas8a1</name>
    <name evidence="1" type="ORF">EXD82_03615</name>
</gene>
<dbReference type="NCBIfam" id="TIGR02670">
    <property type="entry name" value="cas_csx8"/>
    <property type="match status" value="1"/>
</dbReference>
<accession>A0A544QW75</accession>
<dbReference type="AlphaFoldDB" id="A0A544QW75"/>
<evidence type="ECO:0000313" key="2">
    <source>
        <dbReference type="Proteomes" id="UP000317863"/>
    </source>
</evidence>
<proteinExistence type="predicted"/>
<evidence type="ECO:0000313" key="1">
    <source>
        <dbReference type="EMBL" id="TQQ84944.1"/>
    </source>
</evidence>
<keyword evidence="2" id="KW-1185">Reference proteome</keyword>
<sequence length="471" mass="55683">MKILLENEEYDRKLIPSDWRYSAAIYGLYKYLNQRGLKCHYSDDELLYNSDDITEKEILEFIEYNYNEDMHHMYIENILRKSEFTEDDISLVNEKLSNKSGSSNTIMKNVFKGIKFDGTNKQDIIKIIDENRETLIRETFRNKKNLYSNFANVNQLFNDDQDYCRLVGYCIDAPKKGKSIGYNFEAKSYVGNDIKEMDFIPFAFSGGREKFFINNNYSIKSIIGTNNILEKEINSIKNTEDENIKGWKTSTRGVLFKLIQKSSDFIDYDVEVIVKNQDNDYFETMYIRKDSIEILRELESKHINYNSICFRYKVNDKLYIDFEKEVTDRILNKLVLDDLIELILKDRDSREKSTTNHSWKLKNMISINILIRGEENMEKKTKQAFACAKKVVERFVRDKSENKISTYSQKLTSAIVFKDYDRFCEIMLQLSNYTGIEFGFIYDLFEDFEGHKDLAYTFISALSKESDKVEE</sequence>
<dbReference type="InterPro" id="IPR013487">
    <property type="entry name" value="CRISPR-assoc_prot_Csx8"/>
</dbReference>
<dbReference type="OrthoDB" id="1884906at2"/>
<organism evidence="1 2">
    <name type="scientific">Peptacetobacter hominis</name>
    <dbReference type="NCBI Taxonomy" id="2743610"/>
    <lineage>
        <taxon>Bacteria</taxon>
        <taxon>Bacillati</taxon>
        <taxon>Bacillota</taxon>
        <taxon>Clostridia</taxon>
        <taxon>Peptostreptococcales</taxon>
        <taxon>Peptostreptococcaceae</taxon>
        <taxon>Peptacetobacter</taxon>
    </lineage>
</organism>
<name>A0A544QW75_9FIRM</name>
<reference evidence="1 2" key="1">
    <citation type="submission" date="2019-02" db="EMBL/GenBank/DDBJ databases">
        <title>Peptostreptococcaceae bacterium ZHW00191 nov., a new bacterium isolated from the human gut.</title>
        <authorList>
            <person name="Zhou H.-W."/>
            <person name="Chen X.-J."/>
        </authorList>
    </citation>
    <scope>NUCLEOTIDE SEQUENCE [LARGE SCALE GENOMIC DNA]</scope>
    <source>
        <strain evidence="1 2">ZHW00191</strain>
    </source>
</reference>
<dbReference type="Pfam" id="PF09657">
    <property type="entry name" value="Cas_Csx8"/>
    <property type="match status" value="1"/>
</dbReference>
<protein>
    <submittedName>
        <fullName evidence="1">Type I CRISPR-associated protein Cas8a1/Csx8</fullName>
    </submittedName>
</protein>
<comment type="caution">
    <text evidence="1">The sequence shown here is derived from an EMBL/GenBank/DDBJ whole genome shotgun (WGS) entry which is preliminary data.</text>
</comment>
<dbReference type="EMBL" id="SGJB01000005">
    <property type="protein sequence ID" value="TQQ84944.1"/>
    <property type="molecule type" value="Genomic_DNA"/>
</dbReference>